<evidence type="ECO:0000256" key="4">
    <source>
        <dbReference type="ARBA" id="ARBA00022475"/>
    </source>
</evidence>
<feature type="transmembrane region" description="Helical" evidence="8">
    <location>
        <begin position="104"/>
        <end position="122"/>
    </location>
</feature>
<dbReference type="GO" id="GO:0005886">
    <property type="term" value="C:plasma membrane"/>
    <property type="evidence" value="ECO:0007669"/>
    <property type="project" value="UniProtKB-SubCell"/>
</dbReference>
<feature type="transmembrane region" description="Helical" evidence="8">
    <location>
        <begin position="230"/>
        <end position="250"/>
    </location>
</feature>
<evidence type="ECO:0000256" key="7">
    <source>
        <dbReference type="ARBA" id="ARBA00023136"/>
    </source>
</evidence>
<protein>
    <recommendedName>
        <fullName evidence="8">Probable membrane transporter protein</fullName>
    </recommendedName>
</protein>
<feature type="transmembrane region" description="Helical" evidence="8">
    <location>
        <begin position="134"/>
        <end position="159"/>
    </location>
</feature>
<feature type="transmembrane region" description="Helical" evidence="8">
    <location>
        <begin position="79"/>
        <end position="98"/>
    </location>
</feature>
<reference evidence="9 10" key="1">
    <citation type="journal article" date="2014" name="Int. J. Syst. Evol. Microbiol.">
        <title>Complete genome sequence of Corynebacterium casei LMG S-19264T (=DSM 44701T), isolated from a smear-ripened cheese.</title>
        <authorList>
            <consortium name="US DOE Joint Genome Institute (JGI-PGF)"/>
            <person name="Walter F."/>
            <person name="Albersmeier A."/>
            <person name="Kalinowski J."/>
            <person name="Ruckert C."/>
        </authorList>
    </citation>
    <scope>NUCLEOTIDE SEQUENCE [LARGE SCALE GENOMIC DNA]</scope>
    <source>
        <strain evidence="9 10">CGMCC 1.7286</strain>
    </source>
</reference>
<dbReference type="PANTHER" id="PTHR30269:SF32">
    <property type="entry name" value="MEMBRANE TRANSPORTER PROTEIN-RELATED"/>
    <property type="match status" value="1"/>
</dbReference>
<evidence type="ECO:0000313" key="10">
    <source>
        <dbReference type="Proteomes" id="UP000599578"/>
    </source>
</evidence>
<dbReference type="RefSeq" id="WP_188857191.1">
    <property type="nucleotide sequence ID" value="NZ_BMLT01000001.1"/>
</dbReference>
<evidence type="ECO:0000313" key="9">
    <source>
        <dbReference type="EMBL" id="GGO75407.1"/>
    </source>
</evidence>
<evidence type="ECO:0000256" key="1">
    <source>
        <dbReference type="ARBA" id="ARBA00004651"/>
    </source>
</evidence>
<keyword evidence="6 8" id="KW-1133">Transmembrane helix</keyword>
<keyword evidence="7 8" id="KW-0472">Membrane</keyword>
<evidence type="ECO:0000256" key="3">
    <source>
        <dbReference type="ARBA" id="ARBA00022448"/>
    </source>
</evidence>
<comment type="caution">
    <text evidence="9">The sequence shown here is derived from an EMBL/GenBank/DDBJ whole genome shotgun (WGS) entry which is preliminary data.</text>
</comment>
<dbReference type="Proteomes" id="UP000599578">
    <property type="component" value="Unassembled WGS sequence"/>
</dbReference>
<keyword evidence="3" id="KW-0813">Transport</keyword>
<dbReference type="EMBL" id="BMLT01000001">
    <property type="protein sequence ID" value="GGO75407.1"/>
    <property type="molecule type" value="Genomic_DNA"/>
</dbReference>
<dbReference type="InterPro" id="IPR002781">
    <property type="entry name" value="TM_pro_TauE-like"/>
</dbReference>
<sequence>MFESVSLQLLLILLVSFGLAGFIKGLAGFGMPLVAVPATTLMAGVPVTTAMAWSLVPIMATNLLQAIQGRMHLAVLRRLWPLFAGLLLTLMLSTRLLAEISSQLLSGLVGMMLLFSVAAQLLRPKPVKVRWQPLYLGASGVISGALGGVTSFFSFPALQSMLSVGIGKDEFIFAASLLLMSGSLVIGSALGSHGLMVGRDLLVSAAVLLPALAGLWLGQRARSRVSVQSFRRIVLLVLLATGLGMMANSWL</sequence>
<keyword evidence="4 8" id="KW-1003">Cell membrane</keyword>
<keyword evidence="5 8" id="KW-0812">Transmembrane</keyword>
<evidence type="ECO:0000256" key="6">
    <source>
        <dbReference type="ARBA" id="ARBA00022989"/>
    </source>
</evidence>
<feature type="transmembrane region" description="Helical" evidence="8">
    <location>
        <begin position="201"/>
        <end position="218"/>
    </location>
</feature>
<accession>A0A917Z806</accession>
<comment type="similarity">
    <text evidence="2 8">Belongs to the 4-toluene sulfonate uptake permease (TSUP) (TC 2.A.102) family.</text>
</comment>
<dbReference type="PANTHER" id="PTHR30269">
    <property type="entry name" value="TRANSMEMBRANE PROTEIN YFCA"/>
    <property type="match status" value="1"/>
</dbReference>
<name>A0A917Z806_9GAMM</name>
<dbReference type="AlphaFoldDB" id="A0A917Z806"/>
<gene>
    <name evidence="9" type="ORF">GCM10011348_00130</name>
</gene>
<keyword evidence="10" id="KW-1185">Reference proteome</keyword>
<feature type="transmembrane region" description="Helical" evidence="8">
    <location>
        <begin position="44"/>
        <end position="67"/>
    </location>
</feature>
<organism evidence="9 10">
    <name type="scientific">Marinobacterium nitratireducens</name>
    <dbReference type="NCBI Taxonomy" id="518897"/>
    <lineage>
        <taxon>Bacteria</taxon>
        <taxon>Pseudomonadati</taxon>
        <taxon>Pseudomonadota</taxon>
        <taxon>Gammaproteobacteria</taxon>
        <taxon>Oceanospirillales</taxon>
        <taxon>Oceanospirillaceae</taxon>
        <taxon>Marinobacterium</taxon>
    </lineage>
</organism>
<dbReference type="InterPro" id="IPR052017">
    <property type="entry name" value="TSUP"/>
</dbReference>
<proteinExistence type="inferred from homology"/>
<dbReference type="Pfam" id="PF01925">
    <property type="entry name" value="TauE"/>
    <property type="match status" value="1"/>
</dbReference>
<evidence type="ECO:0000256" key="5">
    <source>
        <dbReference type="ARBA" id="ARBA00022692"/>
    </source>
</evidence>
<comment type="subcellular location">
    <subcellularLocation>
        <location evidence="1 8">Cell membrane</location>
        <topology evidence="1 8">Multi-pass membrane protein</topology>
    </subcellularLocation>
</comment>
<evidence type="ECO:0000256" key="2">
    <source>
        <dbReference type="ARBA" id="ARBA00009142"/>
    </source>
</evidence>
<feature type="transmembrane region" description="Helical" evidence="8">
    <location>
        <begin position="171"/>
        <end position="189"/>
    </location>
</feature>
<evidence type="ECO:0000256" key="8">
    <source>
        <dbReference type="RuleBase" id="RU363041"/>
    </source>
</evidence>